<dbReference type="Proteomes" id="UP000009026">
    <property type="component" value="Chromosome"/>
</dbReference>
<reference evidence="2 3" key="1">
    <citation type="journal article" date="2016" name="PLoS ONE">
        <title>Complete Genome Sequence and Comparative Genomics of a Novel Myxobacterium Myxococcus hansupus.</title>
        <authorList>
            <person name="Sharma G."/>
            <person name="Narwani T."/>
            <person name="Subramanian S."/>
        </authorList>
    </citation>
    <scope>NUCLEOTIDE SEQUENCE [LARGE SCALE GENOMIC DNA]</scope>
    <source>
        <strain evidence="3">mixupus</strain>
    </source>
</reference>
<dbReference type="PATRIC" id="fig|1297742.4.peg.147"/>
<feature type="compositionally biased region" description="Basic residues" evidence="1">
    <location>
        <begin position="8"/>
        <end position="22"/>
    </location>
</feature>
<evidence type="ECO:0000313" key="2">
    <source>
        <dbReference type="EMBL" id="AKQ63232.1"/>
    </source>
</evidence>
<dbReference type="AlphaFoldDB" id="A0A0H4X5T4"/>
<dbReference type="EMBL" id="CP012109">
    <property type="protein sequence ID" value="AKQ63232.1"/>
    <property type="molecule type" value="Genomic_DNA"/>
</dbReference>
<evidence type="ECO:0000256" key="1">
    <source>
        <dbReference type="SAM" id="MobiDB-lite"/>
    </source>
</evidence>
<gene>
    <name evidence="2" type="ORF">A176_000144</name>
</gene>
<feature type="region of interest" description="Disordered" evidence="1">
    <location>
        <begin position="1"/>
        <end position="41"/>
    </location>
</feature>
<accession>A0A0H4X5T4</accession>
<protein>
    <submittedName>
        <fullName evidence="2">Uncharacterized protein</fullName>
    </submittedName>
</protein>
<organism evidence="2 3">
    <name type="scientific">Pseudomyxococcus hansupus</name>
    <dbReference type="NCBI Taxonomy" id="1297742"/>
    <lineage>
        <taxon>Bacteria</taxon>
        <taxon>Pseudomonadati</taxon>
        <taxon>Myxococcota</taxon>
        <taxon>Myxococcia</taxon>
        <taxon>Myxococcales</taxon>
        <taxon>Cystobacterineae</taxon>
        <taxon>Myxococcaceae</taxon>
        <taxon>Pseudomyxococcus</taxon>
    </lineage>
</organism>
<proteinExistence type="predicted"/>
<evidence type="ECO:0000313" key="3">
    <source>
        <dbReference type="Proteomes" id="UP000009026"/>
    </source>
</evidence>
<name>A0A0H4X5T4_9BACT</name>
<keyword evidence="3" id="KW-1185">Reference proteome</keyword>
<dbReference type="KEGG" id="mym:A176_000144"/>
<sequence>MDTSFKPRPLRSRRRPRGRRAFKQTTAAWPGHARRWGEPPPPETGHAVIFCVLESGQAAIAERNDGFLLGPVE</sequence>